<sequence>MENSQNNDYVYTPPNLPAHLQTVYDLKPIVGRPTDDEIKTIHAAIRAVNAEAQIPHLSNPELSLQLSQHLFSVQMAVYRTAYPLSILPGDNTYTPPPLPTHIPITLEPVVGSPSNDQINAAQDAMRIIESRGCGPLFDPNLNAQLSQHLFNLQFARYIQDSTLGRFASKPGEPHPRPAKPTVPRLVKPELTRSPVPAAPNIPRSLDPEQGRAESRITLAISQLGQSINNITELLGDSKAVLENMNRVLIATQRNQMMIGKWDKHNYAHCNPINNQGVTAIESGLPRLRYSYYRRDYYLSGHLTSSQLAGYLKFFDIGADLIQGGGTPRLKDGTEDQARALIFKHLGFIY</sequence>
<evidence type="ECO:0000256" key="1">
    <source>
        <dbReference type="SAM" id="MobiDB-lite"/>
    </source>
</evidence>
<comment type="caution">
    <text evidence="2">The sequence shown here is derived from an EMBL/GenBank/DDBJ whole genome shotgun (WGS) entry which is preliminary data.</text>
</comment>
<evidence type="ECO:0000313" key="2">
    <source>
        <dbReference type="EMBL" id="CAE7052137.1"/>
    </source>
</evidence>
<organism evidence="2 3">
    <name type="scientific">Rhizoctonia solani</name>
    <dbReference type="NCBI Taxonomy" id="456999"/>
    <lineage>
        <taxon>Eukaryota</taxon>
        <taxon>Fungi</taxon>
        <taxon>Dikarya</taxon>
        <taxon>Basidiomycota</taxon>
        <taxon>Agaricomycotina</taxon>
        <taxon>Agaricomycetes</taxon>
        <taxon>Cantharellales</taxon>
        <taxon>Ceratobasidiaceae</taxon>
        <taxon>Rhizoctonia</taxon>
    </lineage>
</organism>
<dbReference type="AlphaFoldDB" id="A0A8H3DUV8"/>
<protein>
    <recommendedName>
        <fullName evidence="4">Laminin domain protein</fullName>
    </recommendedName>
</protein>
<feature type="region of interest" description="Disordered" evidence="1">
    <location>
        <begin position="166"/>
        <end position="209"/>
    </location>
</feature>
<evidence type="ECO:0000313" key="3">
    <source>
        <dbReference type="Proteomes" id="UP000663827"/>
    </source>
</evidence>
<evidence type="ECO:0008006" key="4">
    <source>
        <dbReference type="Google" id="ProtNLM"/>
    </source>
</evidence>
<reference evidence="2" key="1">
    <citation type="submission" date="2021-01" db="EMBL/GenBank/DDBJ databases">
        <authorList>
            <person name="Kaushik A."/>
        </authorList>
    </citation>
    <scope>NUCLEOTIDE SEQUENCE</scope>
    <source>
        <strain evidence="2">AG5</strain>
    </source>
</reference>
<gene>
    <name evidence="2" type="ORF">RDB_LOCUS1795</name>
</gene>
<accession>A0A8H3DUV8</accession>
<dbReference type="EMBL" id="CAJNJQ010000034">
    <property type="protein sequence ID" value="CAE7052137.1"/>
    <property type="molecule type" value="Genomic_DNA"/>
</dbReference>
<dbReference type="Proteomes" id="UP000663827">
    <property type="component" value="Unassembled WGS sequence"/>
</dbReference>
<name>A0A8H3DUV8_9AGAM</name>
<proteinExistence type="predicted"/>